<sequence>MSALQYLYYIRHCERLSDTLRSVNIQPSLPLTIPAPGSGIVLKFDPSNLLLELSHNHQPSQIQFSEERITDQNTLIPEGSVEMPDLSLLRKRLIQSVFTDFYETQKSRADEKWNKLKEWDSIWKFAWLVRNALAHGGKINWRDQRISSVFWKTISYTYPNDHEREIIFQDIGEGDLIILIDELDKALI</sequence>
<organism evidence="1 2">
    <name type="scientific">Cuspidothrix issatschenkoi CHARLIE-1</name>
    <dbReference type="NCBI Taxonomy" id="2052836"/>
    <lineage>
        <taxon>Bacteria</taxon>
        <taxon>Bacillati</taxon>
        <taxon>Cyanobacteriota</taxon>
        <taxon>Cyanophyceae</taxon>
        <taxon>Nostocales</taxon>
        <taxon>Aphanizomenonaceae</taxon>
        <taxon>Cuspidothrix</taxon>
    </lineage>
</organism>
<keyword evidence="2" id="KW-1185">Reference proteome</keyword>
<gene>
    <name evidence="1" type="ORF">CUN59_05350</name>
</gene>
<accession>A0A2S6CX19</accession>
<evidence type="ECO:0000313" key="2">
    <source>
        <dbReference type="Proteomes" id="UP000239589"/>
    </source>
</evidence>
<proteinExistence type="predicted"/>
<name>A0A2S6CX19_9CYAN</name>
<comment type="caution">
    <text evidence="1">The sequence shown here is derived from an EMBL/GenBank/DDBJ whole genome shotgun (WGS) entry which is preliminary data.</text>
</comment>
<dbReference type="AlphaFoldDB" id="A0A2S6CX19"/>
<reference evidence="1 2" key="1">
    <citation type="submission" date="2018-02" db="EMBL/GenBank/DDBJ databases">
        <title>Discovery of a pederin family compound in a non-symbiotic bloom-forming cyanobacterium.</title>
        <authorList>
            <person name="Kust A."/>
            <person name="Mares J."/>
            <person name="Jokela J."/>
            <person name="Urajova P."/>
            <person name="Hajek J."/>
            <person name="Saurav K."/>
            <person name="Voracova K."/>
            <person name="Fewer D.P."/>
            <person name="Haapaniemi E."/>
            <person name="Permi P."/>
            <person name="Rehakova K."/>
            <person name="Sivonen K."/>
            <person name="Hrouzek P."/>
        </authorList>
    </citation>
    <scope>NUCLEOTIDE SEQUENCE [LARGE SCALE GENOMIC DNA]</scope>
    <source>
        <strain evidence="1 2">CHARLIE-1</strain>
    </source>
</reference>
<dbReference type="Proteomes" id="UP000239589">
    <property type="component" value="Unassembled WGS sequence"/>
</dbReference>
<evidence type="ECO:0000313" key="1">
    <source>
        <dbReference type="EMBL" id="PPJ64335.1"/>
    </source>
</evidence>
<protein>
    <submittedName>
        <fullName evidence="1">Uncharacterized protein</fullName>
    </submittedName>
</protein>
<dbReference type="EMBL" id="PGEM01000030">
    <property type="protein sequence ID" value="PPJ64335.1"/>
    <property type="molecule type" value="Genomic_DNA"/>
</dbReference>